<dbReference type="Proteomes" id="UP000306229">
    <property type="component" value="Chromosome"/>
</dbReference>
<dbReference type="SMART" id="SM00100">
    <property type="entry name" value="cNMP"/>
    <property type="match status" value="1"/>
</dbReference>
<dbReference type="InterPro" id="IPR001789">
    <property type="entry name" value="Sig_transdc_resp-reg_receiver"/>
</dbReference>
<feature type="domain" description="HTH crp-type" evidence="9">
    <location>
        <begin position="275"/>
        <end position="347"/>
    </location>
</feature>
<dbReference type="SUPFAM" id="SSF52172">
    <property type="entry name" value="CheY-like"/>
    <property type="match status" value="1"/>
</dbReference>
<dbReference type="KEGG" id="fbe:FF125_09120"/>
<sequence length="356" mass="40115">MKKILLIEDNQNVRENIADILELENYIVSTAENGKIGVVKANQFMPDIILCDIMMPELDGYGVFESLSKNAKTAGIPFIFLTAKAEKADMRKGMNLGADDYLTKPFEEDELLGAIKSRLKKNAFLKRKFSNNIEGVNEFLKEASKYLDLQDLSKDRSLKLYKNKEVIFTEGDAAHRMFFIHSGTVKTYRSTETGKEFVTGLYRDGDFIGQLSLLGDNRTYIESATVLEDAEICEIPKTDFTKLLYDNKDVSNKFISMISNNMIHLQEQLVDMAFATVRQKAAKTLLELDAKGMIKDQEHKGISIPREDFAGLIGTATETAIRMLTEFKNEGLIGVESGRRLVILNKETLKEVAEFG</sequence>
<dbReference type="Pfam" id="PF13545">
    <property type="entry name" value="HTH_Crp_2"/>
    <property type="match status" value="1"/>
</dbReference>
<dbReference type="SUPFAM" id="SSF46785">
    <property type="entry name" value="Winged helix' DNA-binding domain"/>
    <property type="match status" value="1"/>
</dbReference>
<evidence type="ECO:0000256" key="2">
    <source>
        <dbReference type="ARBA" id="ARBA00023012"/>
    </source>
</evidence>
<dbReference type="InterPro" id="IPR012318">
    <property type="entry name" value="HTH_CRP"/>
</dbReference>
<dbReference type="PANTHER" id="PTHR48111:SF4">
    <property type="entry name" value="DNA-BINDING DUAL TRANSCRIPTIONAL REGULATOR OMPR"/>
    <property type="match status" value="1"/>
</dbReference>
<keyword evidence="11" id="KW-1185">Reference proteome</keyword>
<keyword evidence="1 6" id="KW-0597">Phosphoprotein</keyword>
<evidence type="ECO:0000256" key="6">
    <source>
        <dbReference type="PROSITE-ProRule" id="PRU00169"/>
    </source>
</evidence>
<dbReference type="InterPro" id="IPR039420">
    <property type="entry name" value="WalR-like"/>
</dbReference>
<feature type="domain" description="Response regulatory" evidence="8">
    <location>
        <begin position="3"/>
        <end position="119"/>
    </location>
</feature>
<dbReference type="GO" id="GO:0032993">
    <property type="term" value="C:protein-DNA complex"/>
    <property type="evidence" value="ECO:0007669"/>
    <property type="project" value="TreeGrafter"/>
</dbReference>
<dbReference type="GO" id="GO:0006355">
    <property type="term" value="P:regulation of DNA-templated transcription"/>
    <property type="evidence" value="ECO:0007669"/>
    <property type="project" value="InterPro"/>
</dbReference>
<dbReference type="Gene3D" id="2.60.120.10">
    <property type="entry name" value="Jelly Rolls"/>
    <property type="match status" value="1"/>
</dbReference>
<proteinExistence type="predicted"/>
<dbReference type="Gene3D" id="1.10.10.10">
    <property type="entry name" value="Winged helix-like DNA-binding domain superfamily/Winged helix DNA-binding domain"/>
    <property type="match status" value="1"/>
</dbReference>
<evidence type="ECO:0000259" key="9">
    <source>
        <dbReference type="PROSITE" id="PS51063"/>
    </source>
</evidence>
<evidence type="ECO:0000256" key="3">
    <source>
        <dbReference type="ARBA" id="ARBA00023015"/>
    </source>
</evidence>
<dbReference type="InterPro" id="IPR036388">
    <property type="entry name" value="WH-like_DNA-bd_sf"/>
</dbReference>
<dbReference type="RefSeq" id="WP_138949479.1">
    <property type="nucleotide sequence ID" value="NZ_CP040749.1"/>
</dbReference>
<feature type="modified residue" description="4-aspartylphosphate" evidence="6">
    <location>
        <position position="52"/>
    </location>
</feature>
<dbReference type="SMART" id="SM00448">
    <property type="entry name" value="REC"/>
    <property type="match status" value="1"/>
</dbReference>
<dbReference type="PROSITE" id="PS50110">
    <property type="entry name" value="RESPONSE_REGULATORY"/>
    <property type="match status" value="1"/>
</dbReference>
<dbReference type="InterPro" id="IPR014710">
    <property type="entry name" value="RmlC-like_jellyroll"/>
</dbReference>
<gene>
    <name evidence="10" type="ORF">FF125_09120</name>
</gene>
<reference evidence="10 11" key="1">
    <citation type="submission" date="2019-05" db="EMBL/GenBank/DDBJ databases">
        <title>Algicella ahnfeltiae gen. nov., sp. nov., a novel marine bacterium of the family Flavobacteriaceae isolated from a red alga.</title>
        <authorList>
            <person name="Nedashkovskaya O.I."/>
            <person name="Kukhlevskiy A.D."/>
            <person name="Kim S.-G."/>
            <person name="Zhukova N.V."/>
            <person name="Mikhailov V.V."/>
        </authorList>
    </citation>
    <scope>NUCLEOTIDE SEQUENCE [LARGE SCALE GENOMIC DNA]</scope>
    <source>
        <strain evidence="10 11">10Alg115</strain>
    </source>
</reference>
<keyword evidence="5" id="KW-0804">Transcription</keyword>
<dbReference type="AlphaFoldDB" id="A0A5B7TTP9"/>
<dbReference type="Pfam" id="PF00027">
    <property type="entry name" value="cNMP_binding"/>
    <property type="match status" value="1"/>
</dbReference>
<dbReference type="CDD" id="cd17574">
    <property type="entry name" value="REC_OmpR"/>
    <property type="match status" value="1"/>
</dbReference>
<evidence type="ECO:0000256" key="4">
    <source>
        <dbReference type="ARBA" id="ARBA00023125"/>
    </source>
</evidence>
<dbReference type="Pfam" id="PF00072">
    <property type="entry name" value="Response_reg"/>
    <property type="match status" value="1"/>
</dbReference>
<dbReference type="PANTHER" id="PTHR48111">
    <property type="entry name" value="REGULATOR OF RPOS"/>
    <property type="match status" value="1"/>
</dbReference>
<dbReference type="Gene3D" id="3.40.50.2300">
    <property type="match status" value="1"/>
</dbReference>
<dbReference type="SMART" id="SM00419">
    <property type="entry name" value="HTH_CRP"/>
    <property type="match status" value="1"/>
</dbReference>
<evidence type="ECO:0000259" key="7">
    <source>
        <dbReference type="PROSITE" id="PS50042"/>
    </source>
</evidence>
<dbReference type="InterPro" id="IPR036390">
    <property type="entry name" value="WH_DNA-bd_sf"/>
</dbReference>
<dbReference type="SUPFAM" id="SSF51206">
    <property type="entry name" value="cAMP-binding domain-like"/>
    <property type="match status" value="1"/>
</dbReference>
<organism evidence="10 11">
    <name type="scientific">Aureibaculum algae</name>
    <dbReference type="NCBI Taxonomy" id="2584122"/>
    <lineage>
        <taxon>Bacteria</taxon>
        <taxon>Pseudomonadati</taxon>
        <taxon>Bacteroidota</taxon>
        <taxon>Flavobacteriia</taxon>
        <taxon>Flavobacteriales</taxon>
        <taxon>Flavobacteriaceae</taxon>
        <taxon>Aureibaculum</taxon>
    </lineage>
</organism>
<keyword evidence="2" id="KW-0902">Two-component regulatory system</keyword>
<keyword evidence="3" id="KW-0805">Transcription regulation</keyword>
<protein>
    <submittedName>
        <fullName evidence="10">Response regulator</fullName>
    </submittedName>
</protein>
<dbReference type="EMBL" id="CP040749">
    <property type="protein sequence ID" value="QCX38584.1"/>
    <property type="molecule type" value="Genomic_DNA"/>
</dbReference>
<keyword evidence="4" id="KW-0238">DNA-binding</keyword>
<evidence type="ECO:0000259" key="8">
    <source>
        <dbReference type="PROSITE" id="PS50110"/>
    </source>
</evidence>
<feature type="domain" description="Cyclic nucleotide-binding" evidence="7">
    <location>
        <begin position="161"/>
        <end position="261"/>
    </location>
</feature>
<dbReference type="GO" id="GO:0005829">
    <property type="term" value="C:cytosol"/>
    <property type="evidence" value="ECO:0007669"/>
    <property type="project" value="TreeGrafter"/>
</dbReference>
<dbReference type="CDD" id="cd00038">
    <property type="entry name" value="CAP_ED"/>
    <property type="match status" value="1"/>
</dbReference>
<evidence type="ECO:0000256" key="5">
    <source>
        <dbReference type="ARBA" id="ARBA00023163"/>
    </source>
</evidence>
<evidence type="ECO:0000256" key="1">
    <source>
        <dbReference type="ARBA" id="ARBA00022553"/>
    </source>
</evidence>
<accession>A0A5B7TTP9</accession>
<dbReference type="PROSITE" id="PS51063">
    <property type="entry name" value="HTH_CRP_2"/>
    <property type="match status" value="1"/>
</dbReference>
<dbReference type="InterPro" id="IPR000595">
    <property type="entry name" value="cNMP-bd_dom"/>
</dbReference>
<dbReference type="GO" id="GO:0000156">
    <property type="term" value="F:phosphorelay response regulator activity"/>
    <property type="evidence" value="ECO:0007669"/>
    <property type="project" value="TreeGrafter"/>
</dbReference>
<dbReference type="InterPro" id="IPR018490">
    <property type="entry name" value="cNMP-bd_dom_sf"/>
</dbReference>
<dbReference type="OrthoDB" id="9127033at2"/>
<dbReference type="GO" id="GO:0000976">
    <property type="term" value="F:transcription cis-regulatory region binding"/>
    <property type="evidence" value="ECO:0007669"/>
    <property type="project" value="TreeGrafter"/>
</dbReference>
<dbReference type="InterPro" id="IPR011006">
    <property type="entry name" value="CheY-like_superfamily"/>
</dbReference>
<evidence type="ECO:0000313" key="11">
    <source>
        <dbReference type="Proteomes" id="UP000306229"/>
    </source>
</evidence>
<dbReference type="PROSITE" id="PS50042">
    <property type="entry name" value="CNMP_BINDING_3"/>
    <property type="match status" value="1"/>
</dbReference>
<evidence type="ECO:0000313" key="10">
    <source>
        <dbReference type="EMBL" id="QCX38584.1"/>
    </source>
</evidence>
<name>A0A5B7TTP9_9FLAO</name>